<dbReference type="Gene3D" id="3.40.50.1580">
    <property type="entry name" value="Nucleoside phosphorylase domain"/>
    <property type="match status" value="1"/>
</dbReference>
<dbReference type="Pfam" id="PF01048">
    <property type="entry name" value="PNP_UDP_1"/>
    <property type="match status" value="1"/>
</dbReference>
<gene>
    <name evidence="5" type="ORF">C7380_10879</name>
</gene>
<evidence type="ECO:0000256" key="3">
    <source>
        <dbReference type="ARBA" id="ARBA00048447"/>
    </source>
</evidence>
<dbReference type="InterPro" id="IPR035994">
    <property type="entry name" value="Nucleoside_phosphorylase_sf"/>
</dbReference>
<accession>A0AA45C6U0</accession>
<comment type="catalytic activity">
    <reaction evidence="3">
        <text>uridine + phosphate = alpha-D-ribose 1-phosphate + uracil</text>
        <dbReference type="Rhea" id="RHEA:24388"/>
        <dbReference type="ChEBI" id="CHEBI:16704"/>
        <dbReference type="ChEBI" id="CHEBI:17568"/>
        <dbReference type="ChEBI" id="CHEBI:43474"/>
        <dbReference type="ChEBI" id="CHEBI:57720"/>
        <dbReference type="EC" id="2.4.2.3"/>
    </reaction>
</comment>
<evidence type="ECO:0000256" key="2">
    <source>
        <dbReference type="ARBA" id="ARBA00021980"/>
    </source>
</evidence>
<keyword evidence="6" id="KW-1185">Reference proteome</keyword>
<dbReference type="RefSeq" id="WP_109604778.1">
    <property type="nucleotide sequence ID" value="NZ_JAMHJO010000011.1"/>
</dbReference>
<organism evidence="5 6">
    <name type="scientific">Oceanotoga teriensis</name>
    <dbReference type="NCBI Taxonomy" id="515440"/>
    <lineage>
        <taxon>Bacteria</taxon>
        <taxon>Thermotogati</taxon>
        <taxon>Thermotogota</taxon>
        <taxon>Thermotogae</taxon>
        <taxon>Petrotogales</taxon>
        <taxon>Petrotogaceae</taxon>
        <taxon>Oceanotoga</taxon>
    </lineage>
</organism>
<dbReference type="GO" id="GO:0004850">
    <property type="term" value="F:uridine phosphorylase activity"/>
    <property type="evidence" value="ECO:0007669"/>
    <property type="project" value="UniProtKB-EC"/>
</dbReference>
<name>A0AA45C6U0_9BACT</name>
<dbReference type="PANTHER" id="PTHR43691">
    <property type="entry name" value="URIDINE PHOSPHORYLASE"/>
    <property type="match status" value="1"/>
</dbReference>
<dbReference type="GO" id="GO:0009116">
    <property type="term" value="P:nucleoside metabolic process"/>
    <property type="evidence" value="ECO:0007669"/>
    <property type="project" value="InterPro"/>
</dbReference>
<feature type="domain" description="Nucleoside phosphorylase" evidence="4">
    <location>
        <begin position="16"/>
        <end position="214"/>
    </location>
</feature>
<evidence type="ECO:0000259" key="4">
    <source>
        <dbReference type="Pfam" id="PF01048"/>
    </source>
</evidence>
<evidence type="ECO:0000313" key="6">
    <source>
        <dbReference type="Proteomes" id="UP000245921"/>
    </source>
</evidence>
<sequence length="257" mass="28498">MEKTLYLQVSPEEISKYVVLCGDPGRVEKIVTKLDNCKKIASNREYLTYTGFYKGIKITATSTGIGAPSAAIAIEEMYNCGMEVAVRVGTIMGLKDDLLGKLLIPSAVMKEDGTSPTYAPKTYPSCASYELVEIMNESSKEYGLEYNNGIICSMDGFYSQMKESKLSNKMKNNVNKTFENLKKYNISGIDMESSVILTLTNLMGIKGCIVTMTTVLENLNDFLKGEERTKAEDDLINVVLNGIVKYAKIEEEKNELV</sequence>
<dbReference type="PANTHER" id="PTHR43691:SF11">
    <property type="entry name" value="FI09636P-RELATED"/>
    <property type="match status" value="1"/>
</dbReference>
<dbReference type="InterPro" id="IPR000845">
    <property type="entry name" value="Nucleoside_phosphorylase_d"/>
</dbReference>
<protein>
    <recommendedName>
        <fullName evidence="2">Uridine phosphorylase</fullName>
        <ecNumber evidence="1">2.4.2.3</ecNumber>
    </recommendedName>
</protein>
<dbReference type="EC" id="2.4.2.3" evidence="1"/>
<dbReference type="EMBL" id="QGGI01000008">
    <property type="protein sequence ID" value="PWJ93250.1"/>
    <property type="molecule type" value="Genomic_DNA"/>
</dbReference>
<reference evidence="5 6" key="1">
    <citation type="submission" date="2018-05" db="EMBL/GenBank/DDBJ databases">
        <title>Genomic Encyclopedia of Type Strains, Phase IV (KMG-IV): sequencing the most valuable type-strain genomes for metagenomic binning, comparative biology and taxonomic classification.</title>
        <authorList>
            <person name="Goeker M."/>
        </authorList>
    </citation>
    <scope>NUCLEOTIDE SEQUENCE [LARGE SCALE GENOMIC DNA]</scope>
    <source>
        <strain evidence="5 6">DSM 24906</strain>
    </source>
</reference>
<dbReference type="CDD" id="cd17767">
    <property type="entry name" value="UP_EcUdp-like"/>
    <property type="match status" value="1"/>
</dbReference>
<dbReference type="GO" id="GO:0005829">
    <property type="term" value="C:cytosol"/>
    <property type="evidence" value="ECO:0007669"/>
    <property type="project" value="TreeGrafter"/>
</dbReference>
<evidence type="ECO:0000313" key="5">
    <source>
        <dbReference type="EMBL" id="PWJ93250.1"/>
    </source>
</evidence>
<dbReference type="Proteomes" id="UP000245921">
    <property type="component" value="Unassembled WGS sequence"/>
</dbReference>
<dbReference type="SUPFAM" id="SSF53167">
    <property type="entry name" value="Purine and uridine phosphorylases"/>
    <property type="match status" value="1"/>
</dbReference>
<dbReference type="AlphaFoldDB" id="A0AA45C6U0"/>
<evidence type="ECO:0000256" key="1">
    <source>
        <dbReference type="ARBA" id="ARBA00011888"/>
    </source>
</evidence>
<proteinExistence type="predicted"/>
<comment type="caution">
    <text evidence="5">The sequence shown here is derived from an EMBL/GenBank/DDBJ whole genome shotgun (WGS) entry which is preliminary data.</text>
</comment>